<feature type="signal peptide" evidence="1">
    <location>
        <begin position="1"/>
        <end position="35"/>
    </location>
</feature>
<evidence type="ECO:0000256" key="1">
    <source>
        <dbReference type="SAM" id="SignalP"/>
    </source>
</evidence>
<protein>
    <submittedName>
        <fullName evidence="2">Uncharacterized protein</fullName>
    </submittedName>
</protein>
<sequence length="179" mass="19420">MHTTPPRASSRLSTPFVALAALAALALLTFRVAPAEIEEATARRFEAIKAWRAGDKEGAKKIAVDQASSAKQAVVDAKAEYDEFQEWKKTHPRPAEKVGWMPFAQAGAETGGNFMAQGLDTSFRFFTDPSAPWTPCGCLFTTLCQHPPTALISTTPAPRRLRLPAGGHGVRRVLPGHRQ</sequence>
<reference evidence="3" key="1">
    <citation type="journal article" date="2013" name="Nature">
        <title>Pan genome of the phytoplankton Emiliania underpins its global distribution.</title>
        <authorList>
            <person name="Read B.A."/>
            <person name="Kegel J."/>
            <person name="Klute M.J."/>
            <person name="Kuo A."/>
            <person name="Lefebvre S.C."/>
            <person name="Maumus F."/>
            <person name="Mayer C."/>
            <person name="Miller J."/>
            <person name="Monier A."/>
            <person name="Salamov A."/>
            <person name="Young J."/>
            <person name="Aguilar M."/>
            <person name="Claverie J.M."/>
            <person name="Frickenhaus S."/>
            <person name="Gonzalez K."/>
            <person name="Herman E.K."/>
            <person name="Lin Y.C."/>
            <person name="Napier J."/>
            <person name="Ogata H."/>
            <person name="Sarno A.F."/>
            <person name="Shmutz J."/>
            <person name="Schroeder D."/>
            <person name="de Vargas C."/>
            <person name="Verret F."/>
            <person name="von Dassow P."/>
            <person name="Valentin K."/>
            <person name="Van de Peer Y."/>
            <person name="Wheeler G."/>
            <person name="Dacks J.B."/>
            <person name="Delwiche C.F."/>
            <person name="Dyhrman S.T."/>
            <person name="Glockner G."/>
            <person name="John U."/>
            <person name="Richards T."/>
            <person name="Worden A.Z."/>
            <person name="Zhang X."/>
            <person name="Grigoriev I.V."/>
            <person name="Allen A.E."/>
            <person name="Bidle K."/>
            <person name="Borodovsky M."/>
            <person name="Bowler C."/>
            <person name="Brownlee C."/>
            <person name="Cock J.M."/>
            <person name="Elias M."/>
            <person name="Gladyshev V.N."/>
            <person name="Groth M."/>
            <person name="Guda C."/>
            <person name="Hadaegh A."/>
            <person name="Iglesias-Rodriguez M.D."/>
            <person name="Jenkins J."/>
            <person name="Jones B.M."/>
            <person name="Lawson T."/>
            <person name="Leese F."/>
            <person name="Lindquist E."/>
            <person name="Lobanov A."/>
            <person name="Lomsadze A."/>
            <person name="Malik S.B."/>
            <person name="Marsh M.E."/>
            <person name="Mackinder L."/>
            <person name="Mock T."/>
            <person name="Mueller-Roeber B."/>
            <person name="Pagarete A."/>
            <person name="Parker M."/>
            <person name="Probert I."/>
            <person name="Quesneville H."/>
            <person name="Raines C."/>
            <person name="Rensing S.A."/>
            <person name="Riano-Pachon D.M."/>
            <person name="Richier S."/>
            <person name="Rokitta S."/>
            <person name="Shiraiwa Y."/>
            <person name="Soanes D.M."/>
            <person name="van der Giezen M."/>
            <person name="Wahlund T.M."/>
            <person name="Williams B."/>
            <person name="Wilson W."/>
            <person name="Wolfe G."/>
            <person name="Wurch L.L."/>
        </authorList>
    </citation>
    <scope>NUCLEOTIDE SEQUENCE</scope>
</reference>
<feature type="chain" id="PRO_5044205857" evidence="1">
    <location>
        <begin position="36"/>
        <end position="179"/>
    </location>
</feature>
<name>A0A0D3IN62_EMIH1</name>
<keyword evidence="1" id="KW-0732">Signal</keyword>
<reference evidence="2" key="2">
    <citation type="submission" date="2024-10" db="UniProtKB">
        <authorList>
            <consortium name="EnsemblProtists"/>
        </authorList>
    </citation>
    <scope>IDENTIFICATION</scope>
</reference>
<proteinExistence type="predicted"/>
<keyword evidence="3" id="KW-1185">Reference proteome</keyword>
<dbReference type="PaxDb" id="2903-EOD12697"/>
<dbReference type="GeneID" id="17258733"/>
<dbReference type="EnsemblProtists" id="EOD12697">
    <property type="protein sequence ID" value="EOD12697"/>
    <property type="gene ID" value="EMIHUDRAFT_422120"/>
</dbReference>
<dbReference type="RefSeq" id="XP_005765126.1">
    <property type="nucleotide sequence ID" value="XM_005765069.1"/>
</dbReference>
<dbReference type="KEGG" id="ehx:EMIHUDRAFT_422120"/>
<organism evidence="2 3">
    <name type="scientific">Emiliania huxleyi (strain CCMP1516)</name>
    <dbReference type="NCBI Taxonomy" id="280463"/>
    <lineage>
        <taxon>Eukaryota</taxon>
        <taxon>Haptista</taxon>
        <taxon>Haptophyta</taxon>
        <taxon>Prymnesiophyceae</taxon>
        <taxon>Isochrysidales</taxon>
        <taxon>Noelaerhabdaceae</taxon>
        <taxon>Emiliania</taxon>
    </lineage>
</organism>
<dbReference type="AlphaFoldDB" id="A0A0D3IN62"/>
<evidence type="ECO:0000313" key="2">
    <source>
        <dbReference type="EnsemblProtists" id="EOD12697"/>
    </source>
</evidence>
<accession>A0A0D3IN62</accession>
<dbReference type="HOGENOM" id="CLU_1506145_0_0_1"/>
<evidence type="ECO:0000313" key="3">
    <source>
        <dbReference type="Proteomes" id="UP000013827"/>
    </source>
</evidence>
<dbReference type="Proteomes" id="UP000013827">
    <property type="component" value="Unassembled WGS sequence"/>
</dbReference>